<keyword evidence="2" id="KW-1185">Reference proteome</keyword>
<comment type="caution">
    <text evidence="1">The sequence shown here is derived from an EMBL/GenBank/DDBJ whole genome shotgun (WGS) entry which is preliminary data.</text>
</comment>
<organism evidence="1 2">
    <name type="scientific">Zarea fungicola</name>
    <dbReference type="NCBI Taxonomy" id="93591"/>
    <lineage>
        <taxon>Eukaryota</taxon>
        <taxon>Fungi</taxon>
        <taxon>Dikarya</taxon>
        <taxon>Ascomycota</taxon>
        <taxon>Pezizomycotina</taxon>
        <taxon>Sordariomycetes</taxon>
        <taxon>Hypocreomycetidae</taxon>
        <taxon>Hypocreales</taxon>
        <taxon>Cordycipitaceae</taxon>
        <taxon>Zarea</taxon>
    </lineage>
</organism>
<evidence type="ECO:0000313" key="1">
    <source>
        <dbReference type="EMBL" id="KAJ2970506.1"/>
    </source>
</evidence>
<proteinExistence type="predicted"/>
<protein>
    <submittedName>
        <fullName evidence="1">Uncharacterized protein</fullName>
    </submittedName>
</protein>
<dbReference type="EMBL" id="JANJQO010001523">
    <property type="protein sequence ID" value="KAJ2970506.1"/>
    <property type="molecule type" value="Genomic_DNA"/>
</dbReference>
<sequence length="295" mass="31919">MPNSIKLLALLSLLITPVLSADVPANIRSLYNSIRAKGQCSKILKGGFYSEEGDSQDFSYCGDHLASDGIVYLQGTGGSLANMDINCSGYNYDPYGGQSWCDDGLDSLRWTRFDDIVARYQNGGPGLSPYIHSFITFGNFGTKKGYVPFDPQSVGIEPLSIMAVVCGDKLFYGVWGDGNEDDGPASVGEASAILGRHCYGDTMDVFHSHLENDVLYIAFTGHHAATGVHGANWNATTFEEFQESLQAHGNRLISRIGHNDGTLSLDTQEMGGLLSVLVSVQCILYYVLTSEIALQ</sequence>
<reference evidence="1" key="1">
    <citation type="submission" date="2022-08" db="EMBL/GenBank/DDBJ databases">
        <title>Genome Sequence of Lecanicillium fungicola.</title>
        <authorList>
            <person name="Buettner E."/>
        </authorList>
    </citation>
    <scope>NUCLEOTIDE SEQUENCE</scope>
    <source>
        <strain evidence="1">Babe33</strain>
    </source>
</reference>
<accession>A0ACC1MVV7</accession>
<dbReference type="Proteomes" id="UP001143910">
    <property type="component" value="Unassembled WGS sequence"/>
</dbReference>
<name>A0ACC1MVV7_9HYPO</name>
<gene>
    <name evidence="1" type="ORF">NQ176_g8153</name>
</gene>
<evidence type="ECO:0000313" key="2">
    <source>
        <dbReference type="Proteomes" id="UP001143910"/>
    </source>
</evidence>